<comment type="subcellular location">
    <subcellularLocation>
        <location evidence="1">Membrane</location>
        <topology evidence="1">Multi-pass membrane protein</topology>
    </subcellularLocation>
</comment>
<keyword evidence="5" id="KW-1278">Translocase</keyword>
<dbReference type="EMBL" id="JX412756">
    <property type="protein sequence ID" value="ALO76469.1"/>
    <property type="molecule type" value="Genomic_DNA"/>
</dbReference>
<reference evidence="12" key="1">
    <citation type="submission" date="2012-06" db="EMBL/GenBank/DDBJ databases">
        <title>Mitogenomics of the Coleoptera under dense taxon sampling.</title>
        <authorList>
            <person name="Timmermans M.J.T.N."/>
            <person name="Lim J."/>
            <person name="Dodsworth S."/>
            <person name="Haran J."/>
            <person name="Ahrens D."/>
            <person name="Bocak L."/>
            <person name="London A."/>
            <person name="Culverwell L."/>
            <person name="Vogler A.P."/>
        </authorList>
    </citation>
    <scope>NUCLEOTIDE SEQUENCE</scope>
</reference>
<evidence type="ECO:0000256" key="10">
    <source>
        <dbReference type="ARBA" id="ARBA00049551"/>
    </source>
</evidence>
<evidence type="ECO:0000256" key="1">
    <source>
        <dbReference type="ARBA" id="ARBA00004141"/>
    </source>
</evidence>
<keyword evidence="6 11" id="KW-1133">Transmembrane helix</keyword>
<organism evidence="12">
    <name type="scientific">Pseudocolaspis sp. PSE01</name>
    <dbReference type="NCBI Taxonomy" id="1205646"/>
    <lineage>
        <taxon>Eukaryota</taxon>
        <taxon>Metazoa</taxon>
        <taxon>Ecdysozoa</taxon>
        <taxon>Arthropoda</taxon>
        <taxon>Hexapoda</taxon>
        <taxon>Insecta</taxon>
        <taxon>Pterygota</taxon>
        <taxon>Neoptera</taxon>
        <taxon>Endopterygota</taxon>
        <taxon>Coleoptera</taxon>
        <taxon>Polyphaga</taxon>
        <taxon>Cucujiformia</taxon>
        <taxon>Chrysomeloidea</taxon>
        <taxon>Chrysomelidae</taxon>
        <taxon>Eumolpinae</taxon>
        <taxon>Pseudocolaspis</taxon>
    </lineage>
</organism>
<proteinExistence type="inferred from homology"/>
<feature type="transmembrane region" description="Helical" evidence="11">
    <location>
        <begin position="28"/>
        <end position="50"/>
    </location>
</feature>
<dbReference type="Gene3D" id="1.10.287.3510">
    <property type="match status" value="1"/>
</dbReference>
<keyword evidence="8 11" id="KW-0472">Membrane</keyword>
<name>A0A0S2MP25_9CUCU</name>
<dbReference type="GO" id="GO:0008137">
    <property type="term" value="F:NADH dehydrogenase (ubiquinone) activity"/>
    <property type="evidence" value="ECO:0007669"/>
    <property type="project" value="UniProtKB-EC"/>
</dbReference>
<sequence>MLIELILFISMYLSGFFSFLLKYKHLLLLLLSLEFMILSLYYGIFLYLSLIGYEYFFVMIFLIMSVSEGVLGLSVLVMMIRSHGNDLLLTFSFLW</sequence>
<dbReference type="GO" id="GO:0016020">
    <property type="term" value="C:membrane"/>
    <property type="evidence" value="ECO:0007669"/>
    <property type="project" value="UniProtKB-SubCell"/>
</dbReference>
<keyword evidence="12" id="KW-0496">Mitochondrion</keyword>
<keyword evidence="4 11" id="KW-0812">Transmembrane</keyword>
<evidence type="ECO:0000256" key="2">
    <source>
        <dbReference type="ARBA" id="ARBA00010519"/>
    </source>
</evidence>
<dbReference type="AlphaFoldDB" id="A0A0S2MP25"/>
<evidence type="ECO:0000313" key="12">
    <source>
        <dbReference type="EMBL" id="ALO76469.1"/>
    </source>
</evidence>
<feature type="transmembrane region" description="Helical" evidence="11">
    <location>
        <begin position="6"/>
        <end position="21"/>
    </location>
</feature>
<evidence type="ECO:0000256" key="5">
    <source>
        <dbReference type="ARBA" id="ARBA00022967"/>
    </source>
</evidence>
<dbReference type="InterPro" id="IPR039428">
    <property type="entry name" value="NUOK/Mnh_C1-like"/>
</dbReference>
<keyword evidence="7" id="KW-0520">NAD</keyword>
<comment type="similarity">
    <text evidence="2">Belongs to the complex I subunit 4L family.</text>
</comment>
<feature type="transmembrane region" description="Helical" evidence="11">
    <location>
        <begin position="56"/>
        <end position="80"/>
    </location>
</feature>
<evidence type="ECO:0000256" key="4">
    <source>
        <dbReference type="ARBA" id="ARBA00022692"/>
    </source>
</evidence>
<evidence type="ECO:0000256" key="7">
    <source>
        <dbReference type="ARBA" id="ARBA00023027"/>
    </source>
</evidence>
<comment type="catalytic activity">
    <reaction evidence="10">
        <text>a ubiquinone + NADH + 5 H(+)(in) = a ubiquinol + NAD(+) + 4 H(+)(out)</text>
        <dbReference type="Rhea" id="RHEA:29091"/>
        <dbReference type="Rhea" id="RHEA-COMP:9565"/>
        <dbReference type="Rhea" id="RHEA-COMP:9566"/>
        <dbReference type="ChEBI" id="CHEBI:15378"/>
        <dbReference type="ChEBI" id="CHEBI:16389"/>
        <dbReference type="ChEBI" id="CHEBI:17976"/>
        <dbReference type="ChEBI" id="CHEBI:57540"/>
        <dbReference type="ChEBI" id="CHEBI:57945"/>
        <dbReference type="EC" id="7.1.1.2"/>
    </reaction>
</comment>
<dbReference type="Pfam" id="PF00420">
    <property type="entry name" value="Oxidored_q2"/>
    <property type="match status" value="1"/>
</dbReference>
<protein>
    <recommendedName>
        <fullName evidence="3">NADH-ubiquinone oxidoreductase chain 4L</fullName>
    </recommendedName>
    <alternativeName>
        <fullName evidence="9">NADH dehydrogenase subunit 4L</fullName>
    </alternativeName>
</protein>
<evidence type="ECO:0000256" key="9">
    <source>
        <dbReference type="ARBA" id="ARBA00031586"/>
    </source>
</evidence>
<evidence type="ECO:0000256" key="11">
    <source>
        <dbReference type="SAM" id="Phobius"/>
    </source>
</evidence>
<evidence type="ECO:0000256" key="6">
    <source>
        <dbReference type="ARBA" id="ARBA00022989"/>
    </source>
</evidence>
<evidence type="ECO:0000256" key="8">
    <source>
        <dbReference type="ARBA" id="ARBA00023136"/>
    </source>
</evidence>
<evidence type="ECO:0000256" key="3">
    <source>
        <dbReference type="ARBA" id="ARBA00016612"/>
    </source>
</evidence>
<gene>
    <name evidence="12" type="primary">nad4l</name>
</gene>
<geneLocation type="mitochondrion" evidence="12"/>
<accession>A0A0S2MP25</accession>